<keyword evidence="1" id="KW-0808">Transferase</keyword>
<protein>
    <submittedName>
        <fullName evidence="3">ATP-binding protein</fullName>
    </submittedName>
</protein>
<keyword evidence="1" id="KW-0418">Kinase</keyword>
<dbReference type="GO" id="GO:0005524">
    <property type="term" value="F:ATP binding"/>
    <property type="evidence" value="ECO:0007669"/>
    <property type="project" value="UniProtKB-KW"/>
</dbReference>
<dbReference type="InterPro" id="IPR050267">
    <property type="entry name" value="Anti-sigma-factor_SerPK"/>
</dbReference>
<keyword evidence="3" id="KW-0067">ATP-binding</keyword>
<dbReference type="InterPro" id="IPR003594">
    <property type="entry name" value="HATPase_dom"/>
</dbReference>
<comment type="caution">
    <text evidence="3">The sequence shown here is derived from an EMBL/GenBank/DDBJ whole genome shotgun (WGS) entry which is preliminary data.</text>
</comment>
<reference evidence="4" key="1">
    <citation type="journal article" date="2019" name="Int. J. Syst. Evol. Microbiol.">
        <title>The Global Catalogue of Microorganisms (GCM) 10K type strain sequencing project: providing services to taxonomists for standard genome sequencing and annotation.</title>
        <authorList>
            <consortium name="The Broad Institute Genomics Platform"/>
            <consortium name="The Broad Institute Genome Sequencing Center for Infectious Disease"/>
            <person name="Wu L."/>
            <person name="Ma J."/>
        </authorList>
    </citation>
    <scope>NUCLEOTIDE SEQUENCE [LARGE SCALE GENOMIC DNA]</scope>
    <source>
        <strain evidence="4">CCUG 59778</strain>
    </source>
</reference>
<evidence type="ECO:0000313" key="4">
    <source>
        <dbReference type="Proteomes" id="UP001596157"/>
    </source>
</evidence>
<dbReference type="CDD" id="cd16936">
    <property type="entry name" value="HATPase_RsbW-like"/>
    <property type="match status" value="1"/>
</dbReference>
<organism evidence="3 4">
    <name type="scientific">Actinokineospora guangxiensis</name>
    <dbReference type="NCBI Taxonomy" id="1490288"/>
    <lineage>
        <taxon>Bacteria</taxon>
        <taxon>Bacillati</taxon>
        <taxon>Actinomycetota</taxon>
        <taxon>Actinomycetes</taxon>
        <taxon>Pseudonocardiales</taxon>
        <taxon>Pseudonocardiaceae</taxon>
        <taxon>Actinokineospora</taxon>
    </lineage>
</organism>
<dbReference type="PANTHER" id="PTHR35526:SF3">
    <property type="entry name" value="ANTI-SIGMA-F FACTOR RSBW"/>
    <property type="match status" value="1"/>
</dbReference>
<dbReference type="PANTHER" id="PTHR35526">
    <property type="entry name" value="ANTI-SIGMA-F FACTOR RSBW-RELATED"/>
    <property type="match status" value="1"/>
</dbReference>
<gene>
    <name evidence="3" type="ORF">ACFPM7_19495</name>
</gene>
<keyword evidence="4" id="KW-1185">Reference proteome</keyword>
<accession>A0ABW0EPI4</accession>
<dbReference type="SUPFAM" id="SSF55874">
    <property type="entry name" value="ATPase domain of HSP90 chaperone/DNA topoisomerase II/histidine kinase"/>
    <property type="match status" value="1"/>
</dbReference>
<evidence type="ECO:0000313" key="3">
    <source>
        <dbReference type="EMBL" id="MFC5289242.1"/>
    </source>
</evidence>
<dbReference type="InterPro" id="IPR036890">
    <property type="entry name" value="HATPase_C_sf"/>
</dbReference>
<sequence>MKAATGDNRDAAGQGVRTAVIRLRPRPGSAASARYFTSTVLSSWRIAEQVMEDVLLAVSELVTNAIEHGVGEVLLEVFDLAGRCLRVQVTDHGVGANPALIPFTPDSARSRGLAIVAAVSASWGHEAREDGLRVWAEFPMVRINPI</sequence>
<name>A0ABW0EPI4_9PSEU</name>
<proteinExistence type="predicted"/>
<feature type="domain" description="Histidine kinase/HSP90-like ATPase" evidence="2">
    <location>
        <begin position="25"/>
        <end position="135"/>
    </location>
</feature>
<dbReference type="Proteomes" id="UP001596157">
    <property type="component" value="Unassembled WGS sequence"/>
</dbReference>
<dbReference type="EMBL" id="JBHSKF010000010">
    <property type="protein sequence ID" value="MFC5289242.1"/>
    <property type="molecule type" value="Genomic_DNA"/>
</dbReference>
<keyword evidence="3" id="KW-0547">Nucleotide-binding</keyword>
<dbReference type="Pfam" id="PF13581">
    <property type="entry name" value="HATPase_c_2"/>
    <property type="match status" value="1"/>
</dbReference>
<evidence type="ECO:0000259" key="2">
    <source>
        <dbReference type="Pfam" id="PF13581"/>
    </source>
</evidence>
<dbReference type="Gene3D" id="3.30.565.10">
    <property type="entry name" value="Histidine kinase-like ATPase, C-terminal domain"/>
    <property type="match status" value="1"/>
</dbReference>
<evidence type="ECO:0000256" key="1">
    <source>
        <dbReference type="ARBA" id="ARBA00022527"/>
    </source>
</evidence>
<keyword evidence="1" id="KW-0723">Serine/threonine-protein kinase</keyword>
<dbReference type="RefSeq" id="WP_378249089.1">
    <property type="nucleotide sequence ID" value="NZ_JBHSKF010000010.1"/>
</dbReference>